<sequence length="439" mass="48077">MLSQNISRQFWRFSIPSVMAMIVSGIYLIVDGIFIGQVLGADGLAAINLAWPIMFLVTGIGLMIGVGGGALISIASGQKRPEKAHNLFSHALLLMLVLAALISLSLYYLQAAPIRWQGASGHIQVMAEHYLTIMGHGSLLVIVSCALPILVRNDNAPNVATGLMVLGALANIALDYLFIVQWNWDLKGAAYATLAAQALVFTLALAYFGSARSQLKLVNREFRFTPRYFYRIANLGLSSFFTTLYTAFITVIHNYLFLKFGSVTETGAYAIVLYISVVYYFIAEGFANGMQPLISYNYGAKRYDNVLKVLRLGFSIIIGSGIVCVVLLNSFSELSVAVFNNNDPALLDATVLGIRLHLWAMPLDGLIFTGAVVFQSLNQASRANVISVGNMLIQLPFMLLLPLMWGISGIWLVMPVSTVVLSVLVGYWLIKLRQQLRSN</sequence>
<keyword evidence="8 10" id="KW-0472">Membrane</keyword>
<protein>
    <recommendedName>
        <fullName evidence="3">Multidrug export protein MepA</fullName>
    </recommendedName>
</protein>
<feature type="transmembrane region" description="Helical" evidence="10">
    <location>
        <begin position="228"/>
        <end position="256"/>
    </location>
</feature>
<dbReference type="InterPro" id="IPR048279">
    <property type="entry name" value="MdtK-like"/>
</dbReference>
<dbReference type="Proteomes" id="UP000651977">
    <property type="component" value="Unassembled WGS sequence"/>
</dbReference>
<feature type="transmembrane region" description="Helical" evidence="10">
    <location>
        <begin position="188"/>
        <end position="208"/>
    </location>
</feature>
<evidence type="ECO:0000256" key="7">
    <source>
        <dbReference type="ARBA" id="ARBA00022989"/>
    </source>
</evidence>
<evidence type="ECO:0000256" key="6">
    <source>
        <dbReference type="ARBA" id="ARBA00022692"/>
    </source>
</evidence>
<dbReference type="EMBL" id="BMDY01000018">
    <property type="protein sequence ID" value="GGB13305.1"/>
    <property type="molecule type" value="Genomic_DNA"/>
</dbReference>
<evidence type="ECO:0000256" key="3">
    <source>
        <dbReference type="ARBA" id="ARBA00022106"/>
    </source>
</evidence>
<dbReference type="NCBIfam" id="NF007130">
    <property type="entry name" value="PRK09575.1"/>
    <property type="match status" value="1"/>
</dbReference>
<evidence type="ECO:0000313" key="12">
    <source>
        <dbReference type="Proteomes" id="UP000651977"/>
    </source>
</evidence>
<evidence type="ECO:0000256" key="10">
    <source>
        <dbReference type="SAM" id="Phobius"/>
    </source>
</evidence>
<feature type="transmembrane region" description="Helical" evidence="10">
    <location>
        <begin position="12"/>
        <end position="30"/>
    </location>
</feature>
<dbReference type="InterPro" id="IPR045070">
    <property type="entry name" value="MATE_MepA-like"/>
</dbReference>
<evidence type="ECO:0000256" key="9">
    <source>
        <dbReference type="ARBA" id="ARBA00023251"/>
    </source>
</evidence>
<evidence type="ECO:0000256" key="2">
    <source>
        <dbReference type="ARBA" id="ARBA00008417"/>
    </source>
</evidence>
<evidence type="ECO:0000256" key="1">
    <source>
        <dbReference type="ARBA" id="ARBA00004429"/>
    </source>
</evidence>
<accession>A0ABQ1I5I8</accession>
<keyword evidence="9" id="KW-0046">Antibiotic resistance</keyword>
<feature type="transmembrane region" description="Helical" evidence="10">
    <location>
        <begin position="50"/>
        <end position="75"/>
    </location>
</feature>
<keyword evidence="5" id="KW-1003">Cell membrane</keyword>
<feature type="transmembrane region" description="Helical" evidence="10">
    <location>
        <begin position="87"/>
        <end position="109"/>
    </location>
</feature>
<comment type="subcellular location">
    <subcellularLocation>
        <location evidence="1">Cell inner membrane</location>
        <topology evidence="1">Multi-pass membrane protein</topology>
    </subcellularLocation>
</comment>
<keyword evidence="12" id="KW-1185">Reference proteome</keyword>
<dbReference type="PANTHER" id="PTHR43823">
    <property type="entry name" value="SPORULATION PROTEIN YKVU"/>
    <property type="match status" value="1"/>
</dbReference>
<dbReference type="CDD" id="cd13143">
    <property type="entry name" value="MATE_MepA_like"/>
    <property type="match status" value="1"/>
</dbReference>
<feature type="transmembrane region" description="Helical" evidence="10">
    <location>
        <begin position="410"/>
        <end position="430"/>
    </location>
</feature>
<comment type="caution">
    <text evidence="11">The sequence shown here is derived from an EMBL/GenBank/DDBJ whole genome shotgun (WGS) entry which is preliminary data.</text>
</comment>
<evidence type="ECO:0000256" key="5">
    <source>
        <dbReference type="ARBA" id="ARBA00022475"/>
    </source>
</evidence>
<dbReference type="PIRSF" id="PIRSF006603">
    <property type="entry name" value="DinF"/>
    <property type="match status" value="1"/>
</dbReference>
<feature type="transmembrane region" description="Helical" evidence="10">
    <location>
        <begin position="268"/>
        <end position="288"/>
    </location>
</feature>
<dbReference type="InterPro" id="IPR051327">
    <property type="entry name" value="MATE_MepA_subfamily"/>
</dbReference>
<evidence type="ECO:0000313" key="11">
    <source>
        <dbReference type="EMBL" id="GGB13305.1"/>
    </source>
</evidence>
<keyword evidence="4" id="KW-0813">Transport</keyword>
<feature type="transmembrane region" description="Helical" evidence="10">
    <location>
        <begin position="163"/>
        <end position="182"/>
    </location>
</feature>
<feature type="transmembrane region" description="Helical" evidence="10">
    <location>
        <begin position="352"/>
        <end position="373"/>
    </location>
</feature>
<dbReference type="RefSeq" id="WP_188407497.1">
    <property type="nucleotide sequence ID" value="NZ_BMDY01000018.1"/>
</dbReference>
<feature type="transmembrane region" description="Helical" evidence="10">
    <location>
        <begin position="129"/>
        <end position="151"/>
    </location>
</feature>
<gene>
    <name evidence="11" type="primary">vmrA</name>
    <name evidence="11" type="ORF">GCM10007414_28300</name>
</gene>
<feature type="transmembrane region" description="Helical" evidence="10">
    <location>
        <begin position="309"/>
        <end position="332"/>
    </location>
</feature>
<dbReference type="Pfam" id="PF01554">
    <property type="entry name" value="MatE"/>
    <property type="match status" value="2"/>
</dbReference>
<keyword evidence="6 10" id="KW-0812">Transmembrane</keyword>
<comment type="similarity">
    <text evidence="2">Belongs to the multi antimicrobial extrusion (MATE) (TC 2.A.66.1) family. MepA subfamily.</text>
</comment>
<feature type="transmembrane region" description="Helical" evidence="10">
    <location>
        <begin position="385"/>
        <end position="404"/>
    </location>
</feature>
<keyword evidence="7 10" id="KW-1133">Transmembrane helix</keyword>
<reference evidence="12" key="1">
    <citation type="journal article" date="2019" name="Int. J. Syst. Evol. Microbiol.">
        <title>The Global Catalogue of Microorganisms (GCM) 10K type strain sequencing project: providing services to taxonomists for standard genome sequencing and annotation.</title>
        <authorList>
            <consortium name="The Broad Institute Genomics Platform"/>
            <consortium name="The Broad Institute Genome Sequencing Center for Infectious Disease"/>
            <person name="Wu L."/>
            <person name="Ma J."/>
        </authorList>
    </citation>
    <scope>NUCLEOTIDE SEQUENCE [LARGE SCALE GENOMIC DNA]</scope>
    <source>
        <strain evidence="12">CGMCC 1.10131</strain>
    </source>
</reference>
<name>A0ABQ1I5I8_9ALTE</name>
<proteinExistence type="inferred from homology"/>
<evidence type="ECO:0000256" key="4">
    <source>
        <dbReference type="ARBA" id="ARBA00022448"/>
    </source>
</evidence>
<dbReference type="InterPro" id="IPR002528">
    <property type="entry name" value="MATE_fam"/>
</dbReference>
<evidence type="ECO:0000256" key="8">
    <source>
        <dbReference type="ARBA" id="ARBA00023136"/>
    </source>
</evidence>
<dbReference type="PANTHER" id="PTHR43823:SF3">
    <property type="entry name" value="MULTIDRUG EXPORT PROTEIN MEPA"/>
    <property type="match status" value="1"/>
</dbReference>
<organism evidence="11 12">
    <name type="scientific">Agarivorans gilvus</name>
    <dbReference type="NCBI Taxonomy" id="680279"/>
    <lineage>
        <taxon>Bacteria</taxon>
        <taxon>Pseudomonadati</taxon>
        <taxon>Pseudomonadota</taxon>
        <taxon>Gammaproteobacteria</taxon>
        <taxon>Alteromonadales</taxon>
        <taxon>Alteromonadaceae</taxon>
        <taxon>Agarivorans</taxon>
    </lineage>
</organism>